<accession>A0A4S3JP15</accession>
<evidence type="ECO:0000256" key="1">
    <source>
        <dbReference type="ARBA" id="ARBA00022737"/>
    </source>
</evidence>
<reference evidence="3 4" key="1">
    <citation type="submission" date="2019-03" db="EMBL/GenBank/DDBJ databases">
        <title>The genome sequence of a newly discovered highly antifungal drug resistant Aspergillus species, Aspergillus tanneri NIH 1004.</title>
        <authorList>
            <person name="Mounaud S."/>
            <person name="Singh I."/>
            <person name="Joardar V."/>
            <person name="Pakala S."/>
            <person name="Pakala S."/>
            <person name="Venepally P."/>
            <person name="Hoover J."/>
            <person name="Nierman W."/>
            <person name="Chung J."/>
            <person name="Losada L."/>
        </authorList>
    </citation>
    <scope>NUCLEOTIDE SEQUENCE [LARGE SCALE GENOMIC DNA]</scope>
    <source>
        <strain evidence="3 4">NIH1004</strain>
    </source>
</reference>
<name>A0A4S3JP15_9EURO</name>
<comment type="caution">
    <text evidence="3">The sequence shown here is derived from an EMBL/GenBank/DDBJ whole genome shotgun (WGS) entry which is preliminary data.</text>
</comment>
<protein>
    <recommendedName>
        <fullName evidence="2">Nephrocystin 3-like N-terminal domain-containing protein</fullName>
    </recommendedName>
</protein>
<organism evidence="3 4">
    <name type="scientific">Aspergillus tanneri</name>
    <dbReference type="NCBI Taxonomy" id="1220188"/>
    <lineage>
        <taxon>Eukaryota</taxon>
        <taxon>Fungi</taxon>
        <taxon>Dikarya</taxon>
        <taxon>Ascomycota</taxon>
        <taxon>Pezizomycotina</taxon>
        <taxon>Eurotiomycetes</taxon>
        <taxon>Eurotiomycetidae</taxon>
        <taxon>Eurotiales</taxon>
        <taxon>Aspergillaceae</taxon>
        <taxon>Aspergillus</taxon>
        <taxon>Aspergillus subgen. Circumdati</taxon>
    </lineage>
</organism>
<evidence type="ECO:0000313" key="4">
    <source>
        <dbReference type="Proteomes" id="UP000308092"/>
    </source>
</evidence>
<dbReference type="EMBL" id="SOSA01000084">
    <property type="protein sequence ID" value="THC97180.1"/>
    <property type="molecule type" value="Genomic_DNA"/>
</dbReference>
<sequence>MSLAQGSGLSRPINFSSGMIHPPMVLCGGRSSEKCIDRASDIAVTRNGEPVAILFFFFHQFITANHDPHVLARLEGLRKGNRQAKDIGFKELWQSILHAIPLLEKVYCFVAALDELDRDHTHGFLQHLVALGRKYADRIKLVMTSRPFPQI</sequence>
<dbReference type="Pfam" id="PF24883">
    <property type="entry name" value="NPHP3_N"/>
    <property type="match status" value="1"/>
</dbReference>
<proteinExistence type="predicted"/>
<evidence type="ECO:0000313" key="3">
    <source>
        <dbReference type="EMBL" id="THC97180.1"/>
    </source>
</evidence>
<keyword evidence="4" id="KW-1185">Reference proteome</keyword>
<dbReference type="VEuPathDB" id="FungiDB:EYZ11_003345"/>
<dbReference type="InterPro" id="IPR056884">
    <property type="entry name" value="NPHP3-like_N"/>
</dbReference>
<dbReference type="STRING" id="1220188.A0A4S3JP15"/>
<gene>
    <name evidence="3" type="ORF">EYZ11_003345</name>
</gene>
<feature type="domain" description="Nephrocystin 3-like N-terminal" evidence="2">
    <location>
        <begin position="52"/>
        <end position="146"/>
    </location>
</feature>
<evidence type="ECO:0000259" key="2">
    <source>
        <dbReference type="Pfam" id="PF24883"/>
    </source>
</evidence>
<dbReference type="AlphaFoldDB" id="A0A4S3JP15"/>
<keyword evidence="1" id="KW-0677">Repeat</keyword>
<dbReference type="Proteomes" id="UP000308092">
    <property type="component" value="Unassembled WGS sequence"/>
</dbReference>